<accession>A0A0Q9XTC3</accession>
<dbReference type="EMBL" id="CH933812">
    <property type="protein sequence ID" value="KRG07107.1"/>
    <property type="molecule type" value="Genomic_DNA"/>
</dbReference>
<evidence type="ECO:0000256" key="1">
    <source>
        <dbReference type="SAM" id="MobiDB-lite"/>
    </source>
</evidence>
<evidence type="ECO:0000256" key="2">
    <source>
        <dbReference type="SAM" id="Phobius"/>
    </source>
</evidence>
<dbReference type="Proteomes" id="UP000009192">
    <property type="component" value="Unassembled WGS sequence"/>
</dbReference>
<sequence length="238" mass="27886">MYSGKKKRYSKSEAENSPLAVRTPHSKWNRNVPKQVQFEDSDNDFDMDDYQALGTARHYKVLDILNKTNRLGYPSEDGEIISDISDPESVEHINPPLKVMPRIRMHSQKESHRTKPSGTRQIARKMVQCLVEYPPIKPKAKILRRVPLKCEKHFKKLNKLIARGCKPPKVLLDPAPVFTYLNDHIVELFGMLSLLFITALLLLSYMYCKPRKLSFFDRLLRLIIYYIYNNSCYDRSYF</sequence>
<protein>
    <submittedName>
        <fullName evidence="3">Uncharacterized protein</fullName>
    </submittedName>
</protein>
<name>A0A0Q9XTC3_DROMO</name>
<evidence type="ECO:0000313" key="4">
    <source>
        <dbReference type="Proteomes" id="UP000009192"/>
    </source>
</evidence>
<dbReference type="InParanoid" id="A0A0Q9XTC3"/>
<gene>
    <name evidence="3" type="primary">Dmoj\GI25516</name>
    <name evidence="3" type="ORF">Dmoj_GI25516</name>
</gene>
<keyword evidence="2" id="KW-0472">Membrane</keyword>
<keyword evidence="4" id="KW-1185">Reference proteome</keyword>
<feature type="transmembrane region" description="Helical" evidence="2">
    <location>
        <begin position="188"/>
        <end position="208"/>
    </location>
</feature>
<evidence type="ECO:0000313" key="3">
    <source>
        <dbReference type="EMBL" id="KRG07107.1"/>
    </source>
</evidence>
<dbReference type="AlphaFoldDB" id="A0A0Q9XTC3"/>
<keyword evidence="2" id="KW-0812">Transmembrane</keyword>
<reference evidence="3 4" key="1">
    <citation type="journal article" date="2007" name="Nature">
        <title>Evolution of genes and genomes on the Drosophila phylogeny.</title>
        <authorList>
            <consortium name="Drosophila 12 Genomes Consortium"/>
            <person name="Clark A.G."/>
            <person name="Eisen M.B."/>
            <person name="Smith D.R."/>
            <person name="Bergman C.M."/>
            <person name="Oliver B."/>
            <person name="Markow T.A."/>
            <person name="Kaufman T.C."/>
            <person name="Kellis M."/>
            <person name="Gelbart W."/>
            <person name="Iyer V.N."/>
            <person name="Pollard D.A."/>
            <person name="Sackton T.B."/>
            <person name="Larracuente A.M."/>
            <person name="Singh N.D."/>
            <person name="Abad J.P."/>
            <person name="Abt D.N."/>
            <person name="Adryan B."/>
            <person name="Aguade M."/>
            <person name="Akashi H."/>
            <person name="Anderson W.W."/>
            <person name="Aquadro C.F."/>
            <person name="Ardell D.H."/>
            <person name="Arguello R."/>
            <person name="Artieri C.G."/>
            <person name="Barbash D.A."/>
            <person name="Barker D."/>
            <person name="Barsanti P."/>
            <person name="Batterham P."/>
            <person name="Batzoglou S."/>
            <person name="Begun D."/>
            <person name="Bhutkar A."/>
            <person name="Blanco E."/>
            <person name="Bosak S.A."/>
            <person name="Bradley R.K."/>
            <person name="Brand A.D."/>
            <person name="Brent M.R."/>
            <person name="Brooks A.N."/>
            <person name="Brown R.H."/>
            <person name="Butlin R.K."/>
            <person name="Caggese C."/>
            <person name="Calvi B.R."/>
            <person name="Bernardo de Carvalho A."/>
            <person name="Caspi A."/>
            <person name="Castrezana S."/>
            <person name="Celniker S.E."/>
            <person name="Chang J.L."/>
            <person name="Chapple C."/>
            <person name="Chatterji S."/>
            <person name="Chinwalla A."/>
            <person name="Civetta A."/>
            <person name="Clifton S.W."/>
            <person name="Comeron J.M."/>
            <person name="Costello J.C."/>
            <person name="Coyne J.A."/>
            <person name="Daub J."/>
            <person name="David R.G."/>
            <person name="Delcher A.L."/>
            <person name="Delehaunty K."/>
            <person name="Do C.B."/>
            <person name="Ebling H."/>
            <person name="Edwards K."/>
            <person name="Eickbush T."/>
            <person name="Evans J.D."/>
            <person name="Filipski A."/>
            <person name="Findeiss S."/>
            <person name="Freyhult E."/>
            <person name="Fulton L."/>
            <person name="Fulton R."/>
            <person name="Garcia A.C."/>
            <person name="Gardiner A."/>
            <person name="Garfield D.A."/>
            <person name="Garvin B.E."/>
            <person name="Gibson G."/>
            <person name="Gilbert D."/>
            <person name="Gnerre S."/>
            <person name="Godfrey J."/>
            <person name="Good R."/>
            <person name="Gotea V."/>
            <person name="Gravely B."/>
            <person name="Greenberg A.J."/>
            <person name="Griffiths-Jones S."/>
            <person name="Gross S."/>
            <person name="Guigo R."/>
            <person name="Gustafson E.A."/>
            <person name="Haerty W."/>
            <person name="Hahn M.W."/>
            <person name="Halligan D.L."/>
            <person name="Halpern A.L."/>
            <person name="Halter G.M."/>
            <person name="Han M.V."/>
            <person name="Heger A."/>
            <person name="Hillier L."/>
            <person name="Hinrichs A.S."/>
            <person name="Holmes I."/>
            <person name="Hoskins R.A."/>
            <person name="Hubisz M.J."/>
            <person name="Hultmark D."/>
            <person name="Huntley M.A."/>
            <person name="Jaffe D.B."/>
            <person name="Jagadeeshan S."/>
            <person name="Jeck W.R."/>
            <person name="Johnson J."/>
            <person name="Jones C.D."/>
            <person name="Jordan W.C."/>
            <person name="Karpen G.H."/>
            <person name="Kataoka E."/>
            <person name="Keightley P.D."/>
            <person name="Kheradpour P."/>
            <person name="Kirkness E.F."/>
            <person name="Koerich L.B."/>
            <person name="Kristiansen K."/>
            <person name="Kudrna D."/>
            <person name="Kulathinal R.J."/>
            <person name="Kumar S."/>
            <person name="Kwok R."/>
            <person name="Lander E."/>
            <person name="Langley C.H."/>
            <person name="Lapoint R."/>
            <person name="Lazzaro B.P."/>
            <person name="Lee S.J."/>
            <person name="Levesque L."/>
            <person name="Li R."/>
            <person name="Lin C.F."/>
            <person name="Lin M.F."/>
            <person name="Lindblad-Toh K."/>
            <person name="Llopart A."/>
            <person name="Long M."/>
            <person name="Low L."/>
            <person name="Lozovsky E."/>
            <person name="Lu J."/>
            <person name="Luo M."/>
            <person name="Machado C.A."/>
            <person name="Makalowski W."/>
            <person name="Marzo M."/>
            <person name="Matsuda M."/>
            <person name="Matzkin L."/>
            <person name="McAllister B."/>
            <person name="McBride C.S."/>
            <person name="McKernan B."/>
            <person name="McKernan K."/>
            <person name="Mendez-Lago M."/>
            <person name="Minx P."/>
            <person name="Mollenhauer M.U."/>
            <person name="Montooth K."/>
            <person name="Mount S.M."/>
            <person name="Mu X."/>
            <person name="Myers E."/>
            <person name="Negre B."/>
            <person name="Newfeld S."/>
            <person name="Nielsen R."/>
            <person name="Noor M.A."/>
            <person name="O'Grady P."/>
            <person name="Pachter L."/>
            <person name="Papaceit M."/>
            <person name="Parisi M.J."/>
            <person name="Parisi M."/>
            <person name="Parts L."/>
            <person name="Pedersen J.S."/>
            <person name="Pesole G."/>
            <person name="Phillippy A.M."/>
            <person name="Ponting C.P."/>
            <person name="Pop M."/>
            <person name="Porcelli D."/>
            <person name="Powell J.R."/>
            <person name="Prohaska S."/>
            <person name="Pruitt K."/>
            <person name="Puig M."/>
            <person name="Quesneville H."/>
            <person name="Ram K.R."/>
            <person name="Rand D."/>
            <person name="Rasmussen M.D."/>
            <person name="Reed L.K."/>
            <person name="Reenan R."/>
            <person name="Reily A."/>
            <person name="Remington K.A."/>
            <person name="Rieger T.T."/>
            <person name="Ritchie M.G."/>
            <person name="Robin C."/>
            <person name="Rogers Y.H."/>
            <person name="Rohde C."/>
            <person name="Rozas J."/>
            <person name="Rubenfield M.J."/>
            <person name="Ruiz A."/>
            <person name="Russo S."/>
            <person name="Salzberg S.L."/>
            <person name="Sanchez-Gracia A."/>
            <person name="Saranga D.J."/>
            <person name="Sato H."/>
            <person name="Schaeffer S.W."/>
            <person name="Schatz M.C."/>
            <person name="Schlenke T."/>
            <person name="Schwartz R."/>
            <person name="Segarra C."/>
            <person name="Singh R.S."/>
            <person name="Sirot L."/>
            <person name="Sirota M."/>
            <person name="Sisneros N.B."/>
            <person name="Smith C.D."/>
            <person name="Smith T.F."/>
            <person name="Spieth J."/>
            <person name="Stage D.E."/>
            <person name="Stark A."/>
            <person name="Stephan W."/>
            <person name="Strausberg R.L."/>
            <person name="Strempel S."/>
            <person name="Sturgill D."/>
            <person name="Sutton G."/>
            <person name="Sutton G.G."/>
            <person name="Tao W."/>
            <person name="Teichmann S."/>
            <person name="Tobari Y.N."/>
            <person name="Tomimura Y."/>
            <person name="Tsolas J.M."/>
            <person name="Valente V.L."/>
            <person name="Venter E."/>
            <person name="Venter J.C."/>
            <person name="Vicario S."/>
            <person name="Vieira F.G."/>
            <person name="Vilella A.J."/>
            <person name="Villasante A."/>
            <person name="Walenz B."/>
            <person name="Wang J."/>
            <person name="Wasserman M."/>
            <person name="Watts T."/>
            <person name="Wilson D."/>
            <person name="Wilson R.K."/>
            <person name="Wing R.A."/>
            <person name="Wolfner M.F."/>
            <person name="Wong A."/>
            <person name="Wong G.K."/>
            <person name="Wu C.I."/>
            <person name="Wu G."/>
            <person name="Yamamoto D."/>
            <person name="Yang H.P."/>
            <person name="Yang S.P."/>
            <person name="Yorke J.A."/>
            <person name="Yoshida K."/>
            <person name="Zdobnov E."/>
            <person name="Zhang P."/>
            <person name="Zhang Y."/>
            <person name="Zimin A.V."/>
            <person name="Baldwin J."/>
            <person name="Abdouelleil A."/>
            <person name="Abdulkadir J."/>
            <person name="Abebe A."/>
            <person name="Abera B."/>
            <person name="Abreu J."/>
            <person name="Acer S.C."/>
            <person name="Aftuck L."/>
            <person name="Alexander A."/>
            <person name="An P."/>
            <person name="Anderson E."/>
            <person name="Anderson S."/>
            <person name="Arachi H."/>
            <person name="Azer M."/>
            <person name="Bachantsang P."/>
            <person name="Barry A."/>
            <person name="Bayul T."/>
            <person name="Berlin A."/>
            <person name="Bessette D."/>
            <person name="Bloom T."/>
            <person name="Blye J."/>
            <person name="Boguslavskiy L."/>
            <person name="Bonnet C."/>
            <person name="Boukhgalter B."/>
            <person name="Bourzgui I."/>
            <person name="Brown A."/>
            <person name="Cahill P."/>
            <person name="Channer S."/>
            <person name="Cheshatsang Y."/>
            <person name="Chuda L."/>
            <person name="Citroen M."/>
            <person name="Collymore A."/>
            <person name="Cooke P."/>
            <person name="Costello M."/>
            <person name="D'Aco K."/>
            <person name="Daza R."/>
            <person name="De Haan G."/>
            <person name="DeGray S."/>
            <person name="DeMaso C."/>
            <person name="Dhargay N."/>
            <person name="Dooley K."/>
            <person name="Dooley E."/>
            <person name="Doricent M."/>
            <person name="Dorje P."/>
            <person name="Dorjee K."/>
            <person name="Dupes A."/>
            <person name="Elong R."/>
            <person name="Falk J."/>
            <person name="Farina A."/>
            <person name="Faro S."/>
            <person name="Ferguson D."/>
            <person name="Fisher S."/>
            <person name="Foley C.D."/>
            <person name="Franke A."/>
            <person name="Friedrich D."/>
            <person name="Gadbois L."/>
            <person name="Gearin G."/>
            <person name="Gearin C.R."/>
            <person name="Giannoukos G."/>
            <person name="Goode T."/>
            <person name="Graham J."/>
            <person name="Grandbois E."/>
            <person name="Grewal S."/>
            <person name="Gyaltsen K."/>
            <person name="Hafez N."/>
            <person name="Hagos B."/>
            <person name="Hall J."/>
            <person name="Henson C."/>
            <person name="Hollinger A."/>
            <person name="Honan T."/>
            <person name="Huard M.D."/>
            <person name="Hughes L."/>
            <person name="Hurhula B."/>
            <person name="Husby M.E."/>
            <person name="Kamat A."/>
            <person name="Kanga B."/>
            <person name="Kashin S."/>
            <person name="Khazanovich D."/>
            <person name="Kisner P."/>
            <person name="Lance K."/>
            <person name="Lara M."/>
            <person name="Lee W."/>
            <person name="Lennon N."/>
            <person name="Letendre F."/>
            <person name="LeVine R."/>
            <person name="Lipovsky A."/>
            <person name="Liu X."/>
            <person name="Liu J."/>
            <person name="Liu S."/>
            <person name="Lokyitsang T."/>
            <person name="Lokyitsang Y."/>
            <person name="Lubonja R."/>
            <person name="Lui A."/>
            <person name="MacDonald P."/>
            <person name="Magnisalis V."/>
            <person name="Maru K."/>
            <person name="Matthews C."/>
            <person name="McCusker W."/>
            <person name="McDonough S."/>
            <person name="Mehta T."/>
            <person name="Meldrim J."/>
            <person name="Meneus L."/>
            <person name="Mihai O."/>
            <person name="Mihalev A."/>
            <person name="Mihova T."/>
            <person name="Mittelman R."/>
            <person name="Mlenga V."/>
            <person name="Montmayeur A."/>
            <person name="Mulrain L."/>
            <person name="Navidi A."/>
            <person name="Naylor J."/>
            <person name="Negash T."/>
            <person name="Nguyen T."/>
            <person name="Nguyen N."/>
            <person name="Nicol R."/>
            <person name="Norbu C."/>
            <person name="Norbu N."/>
            <person name="Novod N."/>
            <person name="O'Neill B."/>
            <person name="Osman S."/>
            <person name="Markiewicz E."/>
            <person name="Oyono O.L."/>
            <person name="Patti C."/>
            <person name="Phunkhang P."/>
            <person name="Pierre F."/>
            <person name="Priest M."/>
            <person name="Raghuraman S."/>
            <person name="Rege F."/>
            <person name="Reyes R."/>
            <person name="Rise C."/>
            <person name="Rogov P."/>
            <person name="Ross K."/>
            <person name="Ryan E."/>
            <person name="Settipalli S."/>
            <person name="Shea T."/>
            <person name="Sherpa N."/>
            <person name="Shi L."/>
            <person name="Shih D."/>
            <person name="Sparrow T."/>
            <person name="Spaulding J."/>
            <person name="Stalker J."/>
            <person name="Stange-Thomann N."/>
            <person name="Stavropoulos S."/>
            <person name="Stone C."/>
            <person name="Strader C."/>
            <person name="Tesfaye S."/>
            <person name="Thomson T."/>
            <person name="Thoulutsang Y."/>
            <person name="Thoulutsang D."/>
            <person name="Topham K."/>
            <person name="Topping I."/>
            <person name="Tsamla T."/>
            <person name="Vassiliev H."/>
            <person name="Vo A."/>
            <person name="Wangchuk T."/>
            <person name="Wangdi T."/>
            <person name="Weiand M."/>
            <person name="Wilkinson J."/>
            <person name="Wilson A."/>
            <person name="Yadav S."/>
            <person name="Young G."/>
            <person name="Yu Q."/>
            <person name="Zembek L."/>
            <person name="Zhong D."/>
            <person name="Zimmer A."/>
            <person name="Zwirko Z."/>
            <person name="Jaffe D.B."/>
            <person name="Alvarez P."/>
            <person name="Brockman W."/>
            <person name="Butler J."/>
            <person name="Chin C."/>
            <person name="Gnerre S."/>
            <person name="Grabherr M."/>
            <person name="Kleber M."/>
            <person name="Mauceli E."/>
            <person name="MacCallum I."/>
        </authorList>
    </citation>
    <scope>NUCLEOTIDE SEQUENCE [LARGE SCALE GENOMIC DNA]</scope>
    <source>
        <strain evidence="4">Tucson 15081-1352.22</strain>
    </source>
</reference>
<organism evidence="3 4">
    <name type="scientific">Drosophila mojavensis</name>
    <name type="common">Fruit fly</name>
    <dbReference type="NCBI Taxonomy" id="7230"/>
    <lineage>
        <taxon>Eukaryota</taxon>
        <taxon>Metazoa</taxon>
        <taxon>Ecdysozoa</taxon>
        <taxon>Arthropoda</taxon>
        <taxon>Hexapoda</taxon>
        <taxon>Insecta</taxon>
        <taxon>Pterygota</taxon>
        <taxon>Neoptera</taxon>
        <taxon>Endopterygota</taxon>
        <taxon>Diptera</taxon>
        <taxon>Brachycera</taxon>
        <taxon>Muscomorpha</taxon>
        <taxon>Ephydroidea</taxon>
        <taxon>Drosophilidae</taxon>
        <taxon>Drosophila</taxon>
    </lineage>
</organism>
<proteinExistence type="predicted"/>
<feature type="region of interest" description="Disordered" evidence="1">
    <location>
        <begin position="1"/>
        <end position="30"/>
    </location>
</feature>
<dbReference type="eggNOG" id="ENOG502S7R9">
    <property type="taxonomic scope" value="Eukaryota"/>
</dbReference>
<dbReference type="OrthoDB" id="7854385at2759"/>
<keyword evidence="2" id="KW-1133">Transmembrane helix</keyword>
<dbReference type="KEGG" id="dmo:Dmoj_GI25516"/>